<evidence type="ECO:0000313" key="3">
    <source>
        <dbReference type="Proteomes" id="UP001254759"/>
    </source>
</evidence>
<evidence type="ECO:0000256" key="1">
    <source>
        <dbReference type="SAM" id="SignalP"/>
    </source>
</evidence>
<sequence length="171" mass="17532">MNTIAGFVSLCALSVSACLPFSARGQVSAESPTLLGDEWVPVDPARLADMRGGLLMPSGLSLSFGIERLVYVNGQLVASATLQIPDLGRMTADQASALAAINEGRVVQIGEGNRIGPGAGGNALVIQNTLDGQDISALTTLNVGVDTLGMLQELNSYDALHNALITSPGSP</sequence>
<accession>A0ABU1RS85</accession>
<comment type="caution">
    <text evidence="2">The sequence shown here is derived from an EMBL/GenBank/DDBJ whole genome shotgun (WGS) entry which is preliminary data.</text>
</comment>
<dbReference type="EMBL" id="JAVDTT010000001">
    <property type="protein sequence ID" value="MDR6840755.1"/>
    <property type="molecule type" value="Genomic_DNA"/>
</dbReference>
<keyword evidence="1" id="KW-0732">Signal</keyword>
<reference evidence="2 3" key="1">
    <citation type="submission" date="2023-07" db="EMBL/GenBank/DDBJ databases">
        <title>Sorghum-associated microbial communities from plants grown in Nebraska, USA.</title>
        <authorList>
            <person name="Schachtman D."/>
        </authorList>
    </citation>
    <scope>NUCLEOTIDE SEQUENCE [LARGE SCALE GENOMIC DNA]</scope>
    <source>
        <strain evidence="2 3">BE107</strain>
    </source>
</reference>
<dbReference type="RefSeq" id="WP_310090804.1">
    <property type="nucleotide sequence ID" value="NZ_JAVDTT010000001.1"/>
</dbReference>
<gene>
    <name evidence="2" type="ORF">J2W94_001019</name>
</gene>
<protein>
    <submittedName>
        <fullName evidence="2">Uncharacterized protein</fullName>
    </submittedName>
</protein>
<evidence type="ECO:0000313" key="2">
    <source>
        <dbReference type="EMBL" id="MDR6840755.1"/>
    </source>
</evidence>
<proteinExistence type="predicted"/>
<name>A0ABU1RS85_9GAMM</name>
<dbReference type="Proteomes" id="UP001254759">
    <property type="component" value="Unassembled WGS sequence"/>
</dbReference>
<keyword evidence="3" id="KW-1185">Reference proteome</keyword>
<feature type="signal peptide" evidence="1">
    <location>
        <begin position="1"/>
        <end position="17"/>
    </location>
</feature>
<organism evidence="2 3">
    <name type="scientific">Pseudoxanthomonas sacheonensis</name>
    <dbReference type="NCBI Taxonomy" id="443615"/>
    <lineage>
        <taxon>Bacteria</taxon>
        <taxon>Pseudomonadati</taxon>
        <taxon>Pseudomonadota</taxon>
        <taxon>Gammaproteobacteria</taxon>
        <taxon>Lysobacterales</taxon>
        <taxon>Lysobacteraceae</taxon>
        <taxon>Pseudoxanthomonas</taxon>
    </lineage>
</organism>
<feature type="chain" id="PRO_5045685215" evidence="1">
    <location>
        <begin position="18"/>
        <end position="171"/>
    </location>
</feature>